<keyword evidence="2 6" id="KW-0238">DNA-binding</keyword>
<dbReference type="GO" id="GO:0005634">
    <property type="term" value="C:nucleus"/>
    <property type="evidence" value="ECO:0007669"/>
    <property type="project" value="UniProtKB-UniRule"/>
</dbReference>
<feature type="DNA-binding region" description="HMG box" evidence="6">
    <location>
        <begin position="354"/>
        <end position="421"/>
    </location>
</feature>
<dbReference type="SUPFAM" id="SSF46774">
    <property type="entry name" value="ARID-like"/>
    <property type="match status" value="1"/>
</dbReference>
<evidence type="ECO:0000256" key="6">
    <source>
        <dbReference type="PROSITE-ProRule" id="PRU00267"/>
    </source>
</evidence>
<keyword evidence="4 6" id="KW-0539">Nucleus</keyword>
<dbReference type="SMART" id="SM00398">
    <property type="entry name" value="HMG"/>
    <property type="match status" value="1"/>
</dbReference>
<dbReference type="PROSITE" id="PS50118">
    <property type="entry name" value="HMG_BOX_2"/>
    <property type="match status" value="1"/>
</dbReference>
<feature type="domain" description="HMG box" evidence="9">
    <location>
        <begin position="354"/>
        <end position="421"/>
    </location>
</feature>
<gene>
    <name evidence="11" type="ORF">RHSIM_Rhsim09G0056200</name>
</gene>
<comment type="function">
    <text evidence="5">Binds preferentially DNA with A/T-rich content.</text>
</comment>
<keyword evidence="1" id="KW-0805">Transcription regulation</keyword>
<dbReference type="InterPro" id="IPR045303">
    <property type="entry name" value="ARID_HMGB9-like"/>
</dbReference>
<evidence type="ECO:0000256" key="3">
    <source>
        <dbReference type="ARBA" id="ARBA00023163"/>
    </source>
</evidence>
<keyword evidence="3" id="KW-0804">Transcription</keyword>
<protein>
    <submittedName>
        <fullName evidence="11">Uncharacterized protein</fullName>
    </submittedName>
</protein>
<dbReference type="CDD" id="cd22009">
    <property type="entry name" value="HMG-box_AtHMGB9-like"/>
    <property type="match status" value="1"/>
</dbReference>
<dbReference type="Pfam" id="PF00505">
    <property type="entry name" value="HMG_box"/>
    <property type="match status" value="1"/>
</dbReference>
<evidence type="ECO:0000259" key="9">
    <source>
        <dbReference type="PROSITE" id="PS50118"/>
    </source>
</evidence>
<feature type="region of interest" description="Disordered" evidence="7">
    <location>
        <begin position="453"/>
        <end position="494"/>
    </location>
</feature>
<dbReference type="AlphaFoldDB" id="A0A834LEU7"/>
<dbReference type="Gene3D" id="1.10.150.60">
    <property type="entry name" value="ARID DNA-binding domain"/>
    <property type="match status" value="1"/>
</dbReference>
<dbReference type="CDD" id="cd16872">
    <property type="entry name" value="ARID_HMGB9-like"/>
    <property type="match status" value="1"/>
</dbReference>
<feature type="compositionally biased region" description="Basic and acidic residues" evidence="7">
    <location>
        <begin position="691"/>
        <end position="761"/>
    </location>
</feature>
<dbReference type="Gene3D" id="1.10.30.10">
    <property type="entry name" value="High mobility group box domain"/>
    <property type="match status" value="1"/>
</dbReference>
<dbReference type="SUPFAM" id="SSF47095">
    <property type="entry name" value="HMG-box"/>
    <property type="match status" value="1"/>
</dbReference>
<evidence type="ECO:0000313" key="12">
    <source>
        <dbReference type="Proteomes" id="UP000626092"/>
    </source>
</evidence>
<dbReference type="SMART" id="SM01014">
    <property type="entry name" value="ARID"/>
    <property type="match status" value="1"/>
</dbReference>
<dbReference type="OrthoDB" id="338531at2759"/>
<evidence type="ECO:0000256" key="4">
    <source>
        <dbReference type="ARBA" id="ARBA00023242"/>
    </source>
</evidence>
<dbReference type="PROSITE" id="PS51011">
    <property type="entry name" value="ARID"/>
    <property type="match status" value="1"/>
</dbReference>
<evidence type="ECO:0000256" key="1">
    <source>
        <dbReference type="ARBA" id="ARBA00023015"/>
    </source>
</evidence>
<evidence type="ECO:0000256" key="8">
    <source>
        <dbReference type="SAM" id="Phobius"/>
    </source>
</evidence>
<accession>A0A834LEU7</accession>
<comment type="caution">
    <text evidence="11">The sequence shown here is derived from an EMBL/GenBank/DDBJ whole genome shotgun (WGS) entry which is preliminary data.</text>
</comment>
<keyword evidence="8" id="KW-0812">Transmembrane</keyword>
<organism evidence="11 12">
    <name type="scientific">Rhododendron simsii</name>
    <name type="common">Sims's rhododendron</name>
    <dbReference type="NCBI Taxonomy" id="118357"/>
    <lineage>
        <taxon>Eukaryota</taxon>
        <taxon>Viridiplantae</taxon>
        <taxon>Streptophyta</taxon>
        <taxon>Embryophyta</taxon>
        <taxon>Tracheophyta</taxon>
        <taxon>Spermatophyta</taxon>
        <taxon>Magnoliopsida</taxon>
        <taxon>eudicotyledons</taxon>
        <taxon>Gunneridae</taxon>
        <taxon>Pentapetalae</taxon>
        <taxon>asterids</taxon>
        <taxon>Ericales</taxon>
        <taxon>Ericaceae</taxon>
        <taxon>Ericoideae</taxon>
        <taxon>Rhodoreae</taxon>
        <taxon>Rhododendron</taxon>
    </lineage>
</organism>
<feature type="compositionally biased region" description="Basic and acidic residues" evidence="7">
    <location>
        <begin position="655"/>
        <end position="675"/>
    </location>
</feature>
<feature type="compositionally biased region" description="Basic residues" evidence="7">
    <location>
        <begin position="336"/>
        <end position="346"/>
    </location>
</feature>
<dbReference type="FunFam" id="1.10.150.60:FF:000022">
    <property type="entry name" value="High mobility group B protein 15"/>
    <property type="match status" value="1"/>
</dbReference>
<dbReference type="PANTHER" id="PTHR46691:SF3">
    <property type="entry name" value="HIGH MOBILITY GROUP B PROTEIN 15"/>
    <property type="match status" value="1"/>
</dbReference>
<evidence type="ECO:0000256" key="7">
    <source>
        <dbReference type="SAM" id="MobiDB-lite"/>
    </source>
</evidence>
<dbReference type="Pfam" id="PF01388">
    <property type="entry name" value="ARID"/>
    <property type="match status" value="1"/>
</dbReference>
<reference evidence="11" key="1">
    <citation type="submission" date="2019-11" db="EMBL/GenBank/DDBJ databases">
        <authorList>
            <person name="Liu Y."/>
            <person name="Hou J."/>
            <person name="Li T.-Q."/>
            <person name="Guan C.-H."/>
            <person name="Wu X."/>
            <person name="Wu H.-Z."/>
            <person name="Ling F."/>
            <person name="Zhang R."/>
            <person name="Shi X.-G."/>
            <person name="Ren J.-P."/>
            <person name="Chen E.-F."/>
            <person name="Sun J.-M."/>
        </authorList>
    </citation>
    <scope>NUCLEOTIDE SEQUENCE</scope>
    <source>
        <strain evidence="11">Adult_tree_wgs_1</strain>
        <tissue evidence="11">Leaves</tissue>
    </source>
</reference>
<dbReference type="PANTHER" id="PTHR46691">
    <property type="entry name" value="HIGH MOBILITY GROUP B PROTEIN 9"/>
    <property type="match status" value="1"/>
</dbReference>
<evidence type="ECO:0000313" key="11">
    <source>
        <dbReference type="EMBL" id="KAF7131626.1"/>
    </source>
</evidence>
<feature type="domain" description="ARID" evidence="10">
    <location>
        <begin position="116"/>
        <end position="207"/>
    </location>
</feature>
<dbReference type="InterPro" id="IPR036910">
    <property type="entry name" value="HMG_box_dom_sf"/>
</dbReference>
<keyword evidence="12" id="KW-1185">Reference proteome</keyword>
<dbReference type="FunFam" id="1.10.30.10:FF:000055">
    <property type="entry name" value="High mobility group B protein 15"/>
    <property type="match status" value="1"/>
</dbReference>
<evidence type="ECO:0000256" key="5">
    <source>
        <dbReference type="ARBA" id="ARBA00054600"/>
    </source>
</evidence>
<feature type="transmembrane region" description="Helical" evidence="8">
    <location>
        <begin position="20"/>
        <end position="39"/>
    </location>
</feature>
<dbReference type="EMBL" id="WJXA01000009">
    <property type="protein sequence ID" value="KAF7131626.1"/>
    <property type="molecule type" value="Genomic_DNA"/>
</dbReference>
<name>A0A834LEU7_RHOSS</name>
<dbReference type="InterPro" id="IPR036431">
    <property type="entry name" value="ARID_dom_sf"/>
</dbReference>
<keyword evidence="8" id="KW-0472">Membrane</keyword>
<dbReference type="InterPro" id="IPR001606">
    <property type="entry name" value="ARID_dom"/>
</dbReference>
<dbReference type="GO" id="GO:0003677">
    <property type="term" value="F:DNA binding"/>
    <property type="evidence" value="ECO:0007669"/>
    <property type="project" value="UniProtKB-UniRule"/>
</dbReference>
<feature type="compositionally biased region" description="Polar residues" evidence="7">
    <location>
        <begin position="459"/>
        <end position="474"/>
    </location>
</feature>
<feature type="compositionally biased region" description="Basic and acidic residues" evidence="7">
    <location>
        <begin position="624"/>
        <end position="639"/>
    </location>
</feature>
<feature type="region of interest" description="Disordered" evidence="7">
    <location>
        <begin position="313"/>
        <end position="362"/>
    </location>
</feature>
<evidence type="ECO:0000256" key="2">
    <source>
        <dbReference type="ARBA" id="ARBA00023125"/>
    </source>
</evidence>
<dbReference type="Proteomes" id="UP000626092">
    <property type="component" value="Unassembled WGS sequence"/>
</dbReference>
<feature type="compositionally biased region" description="Polar residues" evidence="7">
    <location>
        <begin position="313"/>
        <end position="332"/>
    </location>
</feature>
<sequence>MGCSCYIFGTLMEFMAMPAMLYYITFFLGFAYLSLALGVTSPQEVVVVSQFYIHDRAMKWLMVEQERTEKSGGGGKRVLSEMASSSAANQSPRPNIEVAPNYIPYPTALAKYEDVVITPKLFMDSLEKLHATMGTKFMIPIIGGKDLDLHRLFVEVTARGGIEKIVREKRWKEVTAVFNFPATATNASFVLRKYYLSLIYHYEQIYFFKAKGWSPCADPFQGLCSPPVPSRGLAEPVRPSPEIQAAAVQPPRGVNAAEVPPTVAAVTSMPPTGSPIVGVIDGKFESGYLVTVKIGSEILKGVLYQTPQNQSCQVPQHHSISSDHNGSNTPTASGVVRRRRRKKSEMKKRDPAHPKPNRSGYNFFFKEQHARLKPLHPGKDRDISRMIGELWTKMQETEKEAYQDKAMKDKERYKIEMADYKERLRTGQIISNAVPIQQRPPPVDIHMAETSEKIETESGESPQSLENEISTSKSGSEDNTEDKDSDVEASFEVEGCAENKRIKYSVEDEGGFDVEKNVDMVGDGNLETLGDVIMEESEKEFVPLEAKGAMLCEGKTSLPGENRDSVSSEENMEADKESVPLEDKGATPWEGKEWFPCEKRDSVSSEENVETETEMEPSGKKGAMPHEGKESSPCEKRDSVPSIEYAETEIESVPSEEKGTMPREGIESSPREKIDSLSSEENAEAETETGPSKDKGARPREGKESSPSWKRDSSERNAETEKKLVPSEEKGAMPCEAKDSEMRESLSSEAKASDSVHSEDH</sequence>
<keyword evidence="8" id="KW-1133">Transmembrane helix</keyword>
<evidence type="ECO:0000259" key="10">
    <source>
        <dbReference type="PROSITE" id="PS51011"/>
    </source>
</evidence>
<dbReference type="SMART" id="SM00501">
    <property type="entry name" value="BRIGHT"/>
    <property type="match status" value="1"/>
</dbReference>
<feature type="compositionally biased region" description="Acidic residues" evidence="7">
    <location>
        <begin position="478"/>
        <end position="491"/>
    </location>
</feature>
<feature type="region of interest" description="Disordered" evidence="7">
    <location>
        <begin position="552"/>
        <end position="761"/>
    </location>
</feature>
<proteinExistence type="predicted"/>
<dbReference type="InterPro" id="IPR009071">
    <property type="entry name" value="HMG_box_dom"/>
</dbReference>
<feature type="compositionally biased region" description="Basic and acidic residues" evidence="7">
    <location>
        <begin position="573"/>
        <end position="603"/>
    </location>
</feature>